<dbReference type="EMBL" id="KL584836">
    <property type="protein sequence ID" value="KEQ62022.1"/>
    <property type="molecule type" value="Genomic_DNA"/>
</dbReference>
<keyword evidence="2" id="KW-1185">Reference proteome</keyword>
<accession>A0A074VWB9</accession>
<evidence type="ECO:0000313" key="1">
    <source>
        <dbReference type="EMBL" id="KEQ62022.1"/>
    </source>
</evidence>
<organism evidence="1 2">
    <name type="scientific">Aureobasidium melanogenum (strain CBS 110374)</name>
    <name type="common">Aureobasidium pullulans var. melanogenum</name>
    <dbReference type="NCBI Taxonomy" id="1043003"/>
    <lineage>
        <taxon>Eukaryota</taxon>
        <taxon>Fungi</taxon>
        <taxon>Dikarya</taxon>
        <taxon>Ascomycota</taxon>
        <taxon>Pezizomycotina</taxon>
        <taxon>Dothideomycetes</taxon>
        <taxon>Dothideomycetidae</taxon>
        <taxon>Dothideales</taxon>
        <taxon>Saccotheciaceae</taxon>
        <taxon>Aureobasidium</taxon>
    </lineage>
</organism>
<dbReference type="HOGENOM" id="CLU_1555333_0_0_1"/>
<reference evidence="1 2" key="1">
    <citation type="journal article" date="2014" name="BMC Genomics">
        <title>Genome sequencing of four Aureobasidium pullulans varieties: biotechnological potential, stress tolerance, and description of new species.</title>
        <authorList>
            <person name="Gostin Ar C."/>
            <person name="Ohm R.A."/>
            <person name="Kogej T."/>
            <person name="Sonjak S."/>
            <person name="Turk M."/>
            <person name="Zajc J."/>
            <person name="Zalar P."/>
            <person name="Grube M."/>
            <person name="Sun H."/>
            <person name="Han J."/>
            <person name="Sharma A."/>
            <person name="Chiniquy J."/>
            <person name="Ngan C.Y."/>
            <person name="Lipzen A."/>
            <person name="Barry K."/>
            <person name="Grigoriev I.V."/>
            <person name="Gunde-Cimerman N."/>
        </authorList>
    </citation>
    <scope>NUCLEOTIDE SEQUENCE [LARGE SCALE GENOMIC DNA]</scope>
    <source>
        <strain evidence="1 2">CBS 110374</strain>
    </source>
</reference>
<sequence>MYQSLAPPIEQYLERGRNSYLDDSPIRVYFLQPVTSVEAASICQRAHDTYARDILGCPDSGIEAPNLFNIHAAERHTFHSLLECWKDFMIFLQSTYISDQDYPASPIEYPLGFVVLTAPNSQRATLVCCYKENEEWSVGSCLIPIDAELGMQAQALKYSEDEFVNFARCYENDLPRRSS</sequence>
<dbReference type="GeneID" id="63921664"/>
<dbReference type="AlphaFoldDB" id="A0A074VWB9"/>
<protein>
    <submittedName>
        <fullName evidence="1">Uncharacterized protein</fullName>
    </submittedName>
</protein>
<dbReference type="RefSeq" id="XP_040879045.1">
    <property type="nucleotide sequence ID" value="XM_041028291.1"/>
</dbReference>
<proteinExistence type="predicted"/>
<evidence type="ECO:0000313" key="2">
    <source>
        <dbReference type="Proteomes" id="UP000030672"/>
    </source>
</evidence>
<name>A0A074VWB9_AURM1</name>
<dbReference type="Proteomes" id="UP000030672">
    <property type="component" value="Unassembled WGS sequence"/>
</dbReference>
<gene>
    <name evidence="1" type="ORF">M437DRAFT_85451</name>
</gene>